<organism evidence="2 3">
    <name type="scientific">Brassica carinata</name>
    <name type="common">Ethiopian mustard</name>
    <name type="synonym">Abyssinian cabbage</name>
    <dbReference type="NCBI Taxonomy" id="52824"/>
    <lineage>
        <taxon>Eukaryota</taxon>
        <taxon>Viridiplantae</taxon>
        <taxon>Streptophyta</taxon>
        <taxon>Embryophyta</taxon>
        <taxon>Tracheophyta</taxon>
        <taxon>Spermatophyta</taxon>
        <taxon>Magnoliopsida</taxon>
        <taxon>eudicotyledons</taxon>
        <taxon>Gunneridae</taxon>
        <taxon>Pentapetalae</taxon>
        <taxon>rosids</taxon>
        <taxon>malvids</taxon>
        <taxon>Brassicales</taxon>
        <taxon>Brassicaceae</taxon>
        <taxon>Brassiceae</taxon>
        <taxon>Brassica</taxon>
    </lineage>
</organism>
<evidence type="ECO:0000313" key="3">
    <source>
        <dbReference type="Proteomes" id="UP000886595"/>
    </source>
</evidence>
<evidence type="ECO:0000313" key="2">
    <source>
        <dbReference type="EMBL" id="KAG2302508.1"/>
    </source>
</evidence>
<dbReference type="EMBL" id="JAAMPC010000007">
    <property type="protein sequence ID" value="KAG2302508.1"/>
    <property type="molecule type" value="Genomic_DNA"/>
</dbReference>
<comment type="caution">
    <text evidence="2">The sequence shown here is derived from an EMBL/GenBank/DDBJ whole genome shotgun (WGS) entry which is preliminary data.</text>
</comment>
<gene>
    <name evidence="2" type="ORF">Bca52824_031159</name>
</gene>
<dbReference type="OrthoDB" id="10665249at2759"/>
<sequence>MTLSSRKASFLRHGVALRTTASWWIYLVLSKVSYVGVFGLLMLRFLVWVRWSESAGVVVLRFKGAFLSVAHGAWFSSLTILVSFDLSTSRYFADFRA</sequence>
<dbReference type="AlphaFoldDB" id="A0A8X7SAH4"/>
<name>A0A8X7SAH4_BRACI</name>
<feature type="transmembrane region" description="Helical" evidence="1">
    <location>
        <begin position="65"/>
        <end position="86"/>
    </location>
</feature>
<feature type="transmembrane region" description="Helical" evidence="1">
    <location>
        <begin position="21"/>
        <end position="45"/>
    </location>
</feature>
<keyword evidence="3" id="KW-1185">Reference proteome</keyword>
<keyword evidence="1" id="KW-0812">Transmembrane</keyword>
<reference evidence="2 3" key="1">
    <citation type="submission" date="2020-02" db="EMBL/GenBank/DDBJ databases">
        <authorList>
            <person name="Ma Q."/>
            <person name="Huang Y."/>
            <person name="Song X."/>
            <person name="Pei D."/>
        </authorList>
    </citation>
    <scope>NUCLEOTIDE SEQUENCE [LARGE SCALE GENOMIC DNA]</scope>
    <source>
        <strain evidence="2">Sxm20200214</strain>
        <tissue evidence="2">Leaf</tissue>
    </source>
</reference>
<keyword evidence="1" id="KW-1133">Transmembrane helix</keyword>
<protein>
    <submittedName>
        <fullName evidence="2">Uncharacterized protein</fullName>
    </submittedName>
</protein>
<proteinExistence type="predicted"/>
<keyword evidence="1" id="KW-0472">Membrane</keyword>
<evidence type="ECO:0000256" key="1">
    <source>
        <dbReference type="SAM" id="Phobius"/>
    </source>
</evidence>
<accession>A0A8X7SAH4</accession>
<dbReference type="Proteomes" id="UP000886595">
    <property type="component" value="Unassembled WGS sequence"/>
</dbReference>